<feature type="domain" description="PAC" evidence="1">
    <location>
        <begin position="8"/>
        <end position="60"/>
    </location>
</feature>
<dbReference type="SUPFAM" id="SSF55785">
    <property type="entry name" value="PYP-like sensor domain (PAS domain)"/>
    <property type="match status" value="1"/>
</dbReference>
<name>X1E7X5_9ZZZZ</name>
<dbReference type="PROSITE" id="PS50113">
    <property type="entry name" value="PAC"/>
    <property type="match status" value="1"/>
</dbReference>
<dbReference type="InterPro" id="IPR000700">
    <property type="entry name" value="PAS-assoc_C"/>
</dbReference>
<dbReference type="InterPro" id="IPR035965">
    <property type="entry name" value="PAS-like_dom_sf"/>
</dbReference>
<accession>X1E7X5</accession>
<dbReference type="Pfam" id="PF08448">
    <property type="entry name" value="PAS_4"/>
    <property type="match status" value="1"/>
</dbReference>
<reference evidence="2" key="1">
    <citation type="journal article" date="2014" name="Front. Microbiol.">
        <title>High frequency of phylogenetically diverse reductive dehalogenase-homologous genes in deep subseafloor sedimentary metagenomes.</title>
        <authorList>
            <person name="Kawai M."/>
            <person name="Futagami T."/>
            <person name="Toyoda A."/>
            <person name="Takaki Y."/>
            <person name="Nishi S."/>
            <person name="Hori S."/>
            <person name="Arai W."/>
            <person name="Tsubouchi T."/>
            <person name="Morono Y."/>
            <person name="Uchiyama I."/>
            <person name="Ito T."/>
            <person name="Fujiyama A."/>
            <person name="Inagaki F."/>
            <person name="Takami H."/>
        </authorList>
    </citation>
    <scope>NUCLEOTIDE SEQUENCE</scope>
    <source>
        <strain evidence="2">Expedition CK06-06</strain>
    </source>
</reference>
<gene>
    <name evidence="2" type="ORF">S01H4_60468</name>
</gene>
<sequence length="72" mass="8125">MKKTKKPVVVEHIHYDEGGNARNIEVHGYPILDTEGNVVQMIEYCLDITERKQVGEKLQLLSSVTQQVSDAT</sequence>
<feature type="non-terminal residue" evidence="2">
    <location>
        <position position="72"/>
    </location>
</feature>
<organism evidence="2">
    <name type="scientific">marine sediment metagenome</name>
    <dbReference type="NCBI Taxonomy" id="412755"/>
    <lineage>
        <taxon>unclassified sequences</taxon>
        <taxon>metagenomes</taxon>
        <taxon>ecological metagenomes</taxon>
    </lineage>
</organism>
<evidence type="ECO:0000313" key="2">
    <source>
        <dbReference type="EMBL" id="GAH16450.1"/>
    </source>
</evidence>
<proteinExistence type="predicted"/>
<dbReference type="EMBL" id="BART01035665">
    <property type="protein sequence ID" value="GAH16450.1"/>
    <property type="molecule type" value="Genomic_DNA"/>
</dbReference>
<dbReference type="Gene3D" id="3.30.450.20">
    <property type="entry name" value="PAS domain"/>
    <property type="match status" value="1"/>
</dbReference>
<dbReference type="InterPro" id="IPR013656">
    <property type="entry name" value="PAS_4"/>
</dbReference>
<dbReference type="AlphaFoldDB" id="X1E7X5"/>
<comment type="caution">
    <text evidence="2">The sequence shown here is derived from an EMBL/GenBank/DDBJ whole genome shotgun (WGS) entry which is preliminary data.</text>
</comment>
<protein>
    <recommendedName>
        <fullName evidence="1">PAC domain-containing protein</fullName>
    </recommendedName>
</protein>
<evidence type="ECO:0000259" key="1">
    <source>
        <dbReference type="PROSITE" id="PS50113"/>
    </source>
</evidence>